<sequence length="69" mass="7654">MRNSFHPAFDHLVPYLVADVELDAQPGLRVVGRLLDEGAEPPRLGDRVQTSFQELADGLTVPGFVREHT</sequence>
<comment type="caution">
    <text evidence="2">The sequence shown here is derived from an EMBL/GenBank/DDBJ whole genome shotgun (WGS) entry which is preliminary data.</text>
</comment>
<dbReference type="SUPFAM" id="SSF50249">
    <property type="entry name" value="Nucleic acid-binding proteins"/>
    <property type="match status" value="1"/>
</dbReference>
<proteinExistence type="predicted"/>
<evidence type="ECO:0000313" key="3">
    <source>
        <dbReference type="Proteomes" id="UP001139384"/>
    </source>
</evidence>
<dbReference type="InterPro" id="IPR012340">
    <property type="entry name" value="NA-bd_OB-fold"/>
</dbReference>
<evidence type="ECO:0000259" key="1">
    <source>
        <dbReference type="Pfam" id="PF01796"/>
    </source>
</evidence>
<dbReference type="Pfam" id="PF01796">
    <property type="entry name" value="OB_ChsH2_C"/>
    <property type="match status" value="1"/>
</dbReference>
<name>A0A9X1PTM9_STRM4</name>
<organism evidence="2 3">
    <name type="scientific">Streptomyces muensis</name>
    <dbReference type="NCBI Taxonomy" id="1077944"/>
    <lineage>
        <taxon>Bacteria</taxon>
        <taxon>Bacillati</taxon>
        <taxon>Actinomycetota</taxon>
        <taxon>Actinomycetes</taxon>
        <taxon>Kitasatosporales</taxon>
        <taxon>Streptomycetaceae</taxon>
        <taxon>Streptomyces</taxon>
    </lineage>
</organism>
<gene>
    <name evidence="2" type="ORF">L0P92_01960</name>
</gene>
<accession>A0A9X1PTM9</accession>
<reference evidence="2" key="1">
    <citation type="submission" date="2022-01" db="EMBL/GenBank/DDBJ databases">
        <title>Draft Genome Sequences of Seven Type Strains of the Genus Streptomyces.</title>
        <authorList>
            <person name="Aziz S."/>
            <person name="Coretto E."/>
            <person name="Chronakova A."/>
            <person name="Sproer C."/>
            <person name="Huber K."/>
            <person name="Nouioui I."/>
            <person name="Gross H."/>
        </authorList>
    </citation>
    <scope>NUCLEOTIDE SEQUENCE</scope>
    <source>
        <strain evidence="2">DSM 103493</strain>
    </source>
</reference>
<dbReference type="AlphaFoldDB" id="A0A9X1PTM9"/>
<protein>
    <submittedName>
        <fullName evidence="2">OB-fold domain-containing protein</fullName>
    </submittedName>
</protein>
<dbReference type="EMBL" id="JAKEIP010000004">
    <property type="protein sequence ID" value="MCF1592339.1"/>
    <property type="molecule type" value="Genomic_DNA"/>
</dbReference>
<dbReference type="InterPro" id="IPR002878">
    <property type="entry name" value="ChsH2_C"/>
</dbReference>
<dbReference type="Proteomes" id="UP001139384">
    <property type="component" value="Unassembled WGS sequence"/>
</dbReference>
<feature type="domain" description="ChsH2 C-terminal OB-fold" evidence="1">
    <location>
        <begin position="3"/>
        <end position="53"/>
    </location>
</feature>
<keyword evidence="3" id="KW-1185">Reference proteome</keyword>
<evidence type="ECO:0000313" key="2">
    <source>
        <dbReference type="EMBL" id="MCF1592339.1"/>
    </source>
</evidence>